<dbReference type="GeneID" id="78507663"/>
<dbReference type="EMBL" id="LT906446">
    <property type="protein sequence ID" value="SNV02770.1"/>
    <property type="molecule type" value="Genomic_DNA"/>
</dbReference>
<evidence type="ECO:0000313" key="1">
    <source>
        <dbReference type="EMBL" id="SNV02770.1"/>
    </source>
</evidence>
<sequence length="79" mass="8976">MAIKRVEVDRRDCQLYRNYLKRGGFISASYLSVSGLDAVRLKKLAVQGKLDAVRCAIGKSVRWYYSEKQAELAHLRGEA</sequence>
<dbReference type="RefSeq" id="WP_027890211.1">
    <property type="nucleotide sequence ID" value="NZ_CALXYH010000016.1"/>
</dbReference>
<evidence type="ECO:0000313" key="2">
    <source>
        <dbReference type="Proteomes" id="UP000215383"/>
    </source>
</evidence>
<proteinExistence type="predicted"/>
<dbReference type="eggNOG" id="ENOG50338K6">
    <property type="taxonomic scope" value="Bacteria"/>
</dbReference>
<dbReference type="OrthoDB" id="1634024at2"/>
<protein>
    <submittedName>
        <fullName evidence="1">Uncharacterized protein</fullName>
    </submittedName>
</protein>
<organism evidence="1 2">
    <name type="scientific">Megamonas hypermegale</name>
    <dbReference type="NCBI Taxonomy" id="158847"/>
    <lineage>
        <taxon>Bacteria</taxon>
        <taxon>Bacillati</taxon>
        <taxon>Bacillota</taxon>
        <taxon>Negativicutes</taxon>
        <taxon>Selenomonadales</taxon>
        <taxon>Selenomonadaceae</taxon>
        <taxon>Megamonas</taxon>
    </lineage>
</organism>
<dbReference type="Proteomes" id="UP000215383">
    <property type="component" value="Chromosome 1"/>
</dbReference>
<accession>A0A239TYG8</accession>
<keyword evidence="2" id="KW-1185">Reference proteome</keyword>
<dbReference type="AlphaFoldDB" id="A0A239TYG8"/>
<reference evidence="1 2" key="1">
    <citation type="submission" date="2017-06" db="EMBL/GenBank/DDBJ databases">
        <authorList>
            <consortium name="Pathogen Informatics"/>
        </authorList>
    </citation>
    <scope>NUCLEOTIDE SEQUENCE [LARGE SCALE GENOMIC DNA]</scope>
    <source>
        <strain evidence="1 2">NCTC10570</strain>
    </source>
</reference>
<gene>
    <name evidence="1" type="ORF">SAMEA4364220_01670</name>
</gene>
<name>A0A239TYG8_9FIRM</name>